<reference evidence="2" key="1">
    <citation type="submission" date="2019-02" db="EMBL/GenBank/DDBJ databases">
        <title>Deep-cultivation of Planctomycetes and their phenomic and genomic characterization uncovers novel biology.</title>
        <authorList>
            <person name="Wiegand S."/>
            <person name="Jogler M."/>
            <person name="Boedeker C."/>
            <person name="Pinto D."/>
            <person name="Vollmers J."/>
            <person name="Rivas-Marin E."/>
            <person name="Kohn T."/>
            <person name="Peeters S.H."/>
            <person name="Heuer A."/>
            <person name="Rast P."/>
            <person name="Oberbeckmann S."/>
            <person name="Bunk B."/>
            <person name="Jeske O."/>
            <person name="Meyerdierks A."/>
            <person name="Storesund J.E."/>
            <person name="Kallscheuer N."/>
            <person name="Luecker S."/>
            <person name="Lage O.M."/>
            <person name="Pohl T."/>
            <person name="Merkel B.J."/>
            <person name="Hornburger P."/>
            <person name="Mueller R.-W."/>
            <person name="Bruemmer F."/>
            <person name="Labrenz M."/>
            <person name="Spormann A.M."/>
            <person name="Op den Camp H."/>
            <person name="Overmann J."/>
            <person name="Amann R."/>
            <person name="Jetten M.S.M."/>
            <person name="Mascher T."/>
            <person name="Medema M.H."/>
            <person name="Devos D.P."/>
            <person name="Kaster A.-K."/>
            <person name="Ovreas L."/>
            <person name="Rohde M."/>
            <person name="Galperin M.Y."/>
            <person name="Jogler C."/>
        </authorList>
    </citation>
    <scope>NUCLEOTIDE SEQUENCE [LARGE SCALE GENOMIC DNA]</scope>
    <source>
        <strain evidence="2">Pan97</strain>
    </source>
</reference>
<accession>A0A518C3S9</accession>
<keyword evidence="1" id="KW-0251">Elongation factor</keyword>
<protein>
    <submittedName>
        <fullName evidence="1">Elongation factor Ts</fullName>
    </submittedName>
</protein>
<dbReference type="SUPFAM" id="SSF46934">
    <property type="entry name" value="UBA-like"/>
    <property type="match status" value="1"/>
</dbReference>
<gene>
    <name evidence="1" type="ORF">Pan97_08810</name>
</gene>
<dbReference type="CDD" id="cd14275">
    <property type="entry name" value="UBA_EF-Ts"/>
    <property type="match status" value="1"/>
</dbReference>
<keyword evidence="2" id="KW-1185">Reference proteome</keyword>
<dbReference type="OrthoDB" id="274626at2"/>
<dbReference type="PROSITE" id="PS01126">
    <property type="entry name" value="EF_TS_1"/>
    <property type="match status" value="1"/>
</dbReference>
<evidence type="ECO:0000313" key="1">
    <source>
        <dbReference type="EMBL" id="QDU73881.1"/>
    </source>
</evidence>
<name>A0A518C3S9_9BACT</name>
<dbReference type="RefSeq" id="WP_144970903.1">
    <property type="nucleotide sequence ID" value="NZ_CP036289.1"/>
</dbReference>
<keyword evidence="1" id="KW-0648">Protein biosynthesis</keyword>
<dbReference type="GO" id="GO:0003746">
    <property type="term" value="F:translation elongation factor activity"/>
    <property type="evidence" value="ECO:0007669"/>
    <property type="project" value="UniProtKB-KW"/>
</dbReference>
<dbReference type="Proteomes" id="UP000318626">
    <property type="component" value="Chromosome"/>
</dbReference>
<dbReference type="KEGG" id="bvo:Pan97_08810"/>
<dbReference type="InterPro" id="IPR009060">
    <property type="entry name" value="UBA-like_sf"/>
</dbReference>
<dbReference type="InterPro" id="IPR018101">
    <property type="entry name" value="Transl_elong_Ts_CS"/>
</dbReference>
<dbReference type="AlphaFoldDB" id="A0A518C3S9"/>
<sequence length="240" mass="27388">MVDAKQLKELRRLTNAGLSDCKQALIDADGNLFKAATAMLTEEKALELQQSVRVRRMAGQSIKDPVTKEEEDFVDALVDHFIAQRTRPLNVVFMLELTAYFLSDETFREMVADDPTRAMQEVWNLIDRDDDNQSPPVAQTIDSGSRLATVVTMPKPQSEWECDFVVLQHPYRRFLFWTKRKVFVVYKRTKLDDHGIVNVHEMNVSNDGVFASREWVLADADLSPQQLALIGDTSATRVRV</sequence>
<organism evidence="1 2">
    <name type="scientific">Bremerella volcania</name>
    <dbReference type="NCBI Taxonomy" id="2527984"/>
    <lineage>
        <taxon>Bacteria</taxon>
        <taxon>Pseudomonadati</taxon>
        <taxon>Planctomycetota</taxon>
        <taxon>Planctomycetia</taxon>
        <taxon>Pirellulales</taxon>
        <taxon>Pirellulaceae</taxon>
        <taxon>Bremerella</taxon>
    </lineage>
</organism>
<dbReference type="Gene3D" id="1.10.8.10">
    <property type="entry name" value="DNA helicase RuvA subunit, C-terminal domain"/>
    <property type="match status" value="1"/>
</dbReference>
<evidence type="ECO:0000313" key="2">
    <source>
        <dbReference type="Proteomes" id="UP000318626"/>
    </source>
</evidence>
<dbReference type="EMBL" id="CP036289">
    <property type="protein sequence ID" value="QDU73881.1"/>
    <property type="molecule type" value="Genomic_DNA"/>
</dbReference>
<proteinExistence type="predicted"/>